<sequence>MPRAASCHYAVPHYQQQHRPMLNGGDDYAHTGERRASAAAVVHLTPGTTSSTCGHSATPTPTTASDEMQPGSYFHRRRGSSGGSGQSVHRSNSGSSGSTLSAATAVSPSVHRKSAAGHMSSLVRRPFRMTRRVCKPLQRNHTTKTVSHNDLTSDDEAAGSHRLQPSRSTSFDLVQPGDSSSSSRLSGDTPCPTSPAYGKSSYASASDRSAPKLPNEVLVESVHVGYGADGEINIATRLVPRIRDNGFQLAYLPPRTSTLTVANVPPA</sequence>
<protein>
    <submittedName>
        <fullName evidence="2">Uncharacterized protein</fullName>
    </submittedName>
</protein>
<feature type="compositionally biased region" description="Polar residues" evidence="1">
    <location>
        <begin position="163"/>
        <end position="172"/>
    </location>
</feature>
<feature type="compositionally biased region" description="Polar residues" evidence="1">
    <location>
        <begin position="139"/>
        <end position="150"/>
    </location>
</feature>
<evidence type="ECO:0000313" key="2">
    <source>
        <dbReference type="EMBL" id="KAJ2795605.1"/>
    </source>
</evidence>
<keyword evidence="3" id="KW-1185">Reference proteome</keyword>
<proteinExistence type="predicted"/>
<feature type="region of interest" description="Disordered" evidence="1">
    <location>
        <begin position="46"/>
        <end position="211"/>
    </location>
</feature>
<feature type="compositionally biased region" description="Basic residues" evidence="1">
    <location>
        <begin position="125"/>
        <end position="134"/>
    </location>
</feature>
<gene>
    <name evidence="2" type="ORF">H4R20_005824</name>
</gene>
<dbReference type="Proteomes" id="UP001140094">
    <property type="component" value="Unassembled WGS sequence"/>
</dbReference>
<organism evidence="2 3">
    <name type="scientific">Coemansia guatemalensis</name>
    <dbReference type="NCBI Taxonomy" id="2761395"/>
    <lineage>
        <taxon>Eukaryota</taxon>
        <taxon>Fungi</taxon>
        <taxon>Fungi incertae sedis</taxon>
        <taxon>Zoopagomycota</taxon>
        <taxon>Kickxellomycotina</taxon>
        <taxon>Kickxellomycetes</taxon>
        <taxon>Kickxellales</taxon>
        <taxon>Kickxellaceae</taxon>
        <taxon>Coemansia</taxon>
    </lineage>
</organism>
<dbReference type="EMBL" id="JANBUO010002140">
    <property type="protein sequence ID" value="KAJ2795605.1"/>
    <property type="molecule type" value="Genomic_DNA"/>
</dbReference>
<name>A0A9W8HUX8_9FUNG</name>
<accession>A0A9W8HUX8</accession>
<feature type="compositionally biased region" description="Low complexity" evidence="1">
    <location>
        <begin position="86"/>
        <end position="107"/>
    </location>
</feature>
<evidence type="ECO:0000313" key="3">
    <source>
        <dbReference type="Proteomes" id="UP001140094"/>
    </source>
</evidence>
<dbReference type="AlphaFoldDB" id="A0A9W8HUX8"/>
<feature type="compositionally biased region" description="Polar residues" evidence="1">
    <location>
        <begin position="46"/>
        <end position="66"/>
    </location>
</feature>
<comment type="caution">
    <text evidence="2">The sequence shown here is derived from an EMBL/GenBank/DDBJ whole genome shotgun (WGS) entry which is preliminary data.</text>
</comment>
<evidence type="ECO:0000256" key="1">
    <source>
        <dbReference type="SAM" id="MobiDB-lite"/>
    </source>
</evidence>
<reference evidence="2" key="1">
    <citation type="submission" date="2022-07" db="EMBL/GenBank/DDBJ databases">
        <title>Phylogenomic reconstructions and comparative analyses of Kickxellomycotina fungi.</title>
        <authorList>
            <person name="Reynolds N.K."/>
            <person name="Stajich J.E."/>
            <person name="Barry K."/>
            <person name="Grigoriev I.V."/>
            <person name="Crous P."/>
            <person name="Smith M.E."/>
        </authorList>
    </citation>
    <scope>NUCLEOTIDE SEQUENCE</scope>
    <source>
        <strain evidence="2">NRRL 1565</strain>
    </source>
</reference>
<dbReference type="OrthoDB" id="5556965at2759"/>